<sequence length="198" mass="20284">MSSSLRSNSASTAGGARTLTSSSTSSTGAGSGTAQPAKKGLARGMTEREEAEAQAAREAAVLALKNQGTAASTGGVHLVSVGVSPAVNKLGFWRPALLAAWKSCVYCRTCILVDDALTTARDRFGNKKAISGRAHPAQFQDATPTSSNRCFGREEEVTLEQVSDGSLAGLENAAQDTVSRITANPDAQNLGNASVLGL</sequence>
<comment type="caution">
    <text evidence="2">The sequence shown here is derived from an EMBL/GenBank/DDBJ whole genome shotgun (WGS) entry which is preliminary data.</text>
</comment>
<dbReference type="Proteomes" id="UP000759537">
    <property type="component" value="Unassembled WGS sequence"/>
</dbReference>
<accession>A0A9P5MMG3</accession>
<proteinExistence type="predicted"/>
<dbReference type="EMBL" id="WHVB01000024">
    <property type="protein sequence ID" value="KAF8470957.1"/>
    <property type="molecule type" value="Genomic_DNA"/>
</dbReference>
<feature type="compositionally biased region" description="Low complexity" evidence="1">
    <location>
        <begin position="1"/>
        <end position="34"/>
    </location>
</feature>
<reference evidence="2" key="1">
    <citation type="submission" date="2019-10" db="EMBL/GenBank/DDBJ databases">
        <authorList>
            <consortium name="DOE Joint Genome Institute"/>
            <person name="Kuo A."/>
            <person name="Miyauchi S."/>
            <person name="Kiss E."/>
            <person name="Drula E."/>
            <person name="Kohler A."/>
            <person name="Sanchez-Garcia M."/>
            <person name="Andreopoulos B."/>
            <person name="Barry K.W."/>
            <person name="Bonito G."/>
            <person name="Buee M."/>
            <person name="Carver A."/>
            <person name="Chen C."/>
            <person name="Cichocki N."/>
            <person name="Clum A."/>
            <person name="Culley D."/>
            <person name="Crous P.W."/>
            <person name="Fauchery L."/>
            <person name="Girlanda M."/>
            <person name="Hayes R."/>
            <person name="Keri Z."/>
            <person name="LaButti K."/>
            <person name="Lipzen A."/>
            <person name="Lombard V."/>
            <person name="Magnuson J."/>
            <person name="Maillard F."/>
            <person name="Morin E."/>
            <person name="Murat C."/>
            <person name="Nolan M."/>
            <person name="Ohm R."/>
            <person name="Pangilinan J."/>
            <person name="Pereira M."/>
            <person name="Perotto S."/>
            <person name="Peter M."/>
            <person name="Riley R."/>
            <person name="Sitrit Y."/>
            <person name="Stielow B."/>
            <person name="Szollosi G."/>
            <person name="Zifcakova L."/>
            <person name="Stursova M."/>
            <person name="Spatafora J.W."/>
            <person name="Tedersoo L."/>
            <person name="Vaario L.-M."/>
            <person name="Yamada A."/>
            <person name="Yan M."/>
            <person name="Wang P."/>
            <person name="Xu J."/>
            <person name="Bruns T."/>
            <person name="Baldrian P."/>
            <person name="Vilgalys R."/>
            <person name="Henrissat B."/>
            <person name="Grigoriev I.V."/>
            <person name="Hibbett D."/>
            <person name="Nagy L.G."/>
            <person name="Martin F.M."/>
        </authorList>
    </citation>
    <scope>NUCLEOTIDE SEQUENCE</scope>
    <source>
        <strain evidence="2">Prilba</strain>
    </source>
</reference>
<feature type="region of interest" description="Disordered" evidence="1">
    <location>
        <begin position="1"/>
        <end position="54"/>
    </location>
</feature>
<evidence type="ECO:0000313" key="3">
    <source>
        <dbReference type="Proteomes" id="UP000759537"/>
    </source>
</evidence>
<organism evidence="2 3">
    <name type="scientific">Russula ochroleuca</name>
    <dbReference type="NCBI Taxonomy" id="152965"/>
    <lineage>
        <taxon>Eukaryota</taxon>
        <taxon>Fungi</taxon>
        <taxon>Dikarya</taxon>
        <taxon>Basidiomycota</taxon>
        <taxon>Agaricomycotina</taxon>
        <taxon>Agaricomycetes</taxon>
        <taxon>Russulales</taxon>
        <taxon>Russulaceae</taxon>
        <taxon>Russula</taxon>
    </lineage>
</organism>
<dbReference type="AlphaFoldDB" id="A0A9P5MMG3"/>
<protein>
    <submittedName>
        <fullName evidence="2">Uncharacterized protein</fullName>
    </submittedName>
</protein>
<evidence type="ECO:0000313" key="2">
    <source>
        <dbReference type="EMBL" id="KAF8470957.1"/>
    </source>
</evidence>
<gene>
    <name evidence="2" type="ORF">DFH94DRAFT_696750</name>
</gene>
<evidence type="ECO:0000256" key="1">
    <source>
        <dbReference type="SAM" id="MobiDB-lite"/>
    </source>
</evidence>
<reference evidence="2" key="2">
    <citation type="journal article" date="2020" name="Nat. Commun.">
        <title>Large-scale genome sequencing of mycorrhizal fungi provides insights into the early evolution of symbiotic traits.</title>
        <authorList>
            <person name="Miyauchi S."/>
            <person name="Kiss E."/>
            <person name="Kuo A."/>
            <person name="Drula E."/>
            <person name="Kohler A."/>
            <person name="Sanchez-Garcia M."/>
            <person name="Morin E."/>
            <person name="Andreopoulos B."/>
            <person name="Barry K.W."/>
            <person name="Bonito G."/>
            <person name="Buee M."/>
            <person name="Carver A."/>
            <person name="Chen C."/>
            <person name="Cichocki N."/>
            <person name="Clum A."/>
            <person name="Culley D."/>
            <person name="Crous P.W."/>
            <person name="Fauchery L."/>
            <person name="Girlanda M."/>
            <person name="Hayes R.D."/>
            <person name="Keri Z."/>
            <person name="LaButti K."/>
            <person name="Lipzen A."/>
            <person name="Lombard V."/>
            <person name="Magnuson J."/>
            <person name="Maillard F."/>
            <person name="Murat C."/>
            <person name="Nolan M."/>
            <person name="Ohm R.A."/>
            <person name="Pangilinan J."/>
            <person name="Pereira M.F."/>
            <person name="Perotto S."/>
            <person name="Peter M."/>
            <person name="Pfister S."/>
            <person name="Riley R."/>
            <person name="Sitrit Y."/>
            <person name="Stielow J.B."/>
            <person name="Szollosi G."/>
            <person name="Zifcakova L."/>
            <person name="Stursova M."/>
            <person name="Spatafora J.W."/>
            <person name="Tedersoo L."/>
            <person name="Vaario L.M."/>
            <person name="Yamada A."/>
            <person name="Yan M."/>
            <person name="Wang P."/>
            <person name="Xu J."/>
            <person name="Bruns T."/>
            <person name="Baldrian P."/>
            <person name="Vilgalys R."/>
            <person name="Dunand C."/>
            <person name="Henrissat B."/>
            <person name="Grigoriev I.V."/>
            <person name="Hibbett D."/>
            <person name="Nagy L.G."/>
            <person name="Martin F.M."/>
        </authorList>
    </citation>
    <scope>NUCLEOTIDE SEQUENCE</scope>
    <source>
        <strain evidence="2">Prilba</strain>
    </source>
</reference>
<keyword evidence="3" id="KW-1185">Reference proteome</keyword>
<name>A0A9P5MMG3_9AGAM</name>